<evidence type="ECO:0000313" key="3">
    <source>
        <dbReference type="Proteomes" id="UP000658514"/>
    </source>
</evidence>
<dbReference type="PANTHER" id="PTHR40254">
    <property type="entry name" value="BLR0577 PROTEIN"/>
    <property type="match status" value="1"/>
</dbReference>
<dbReference type="EMBL" id="JACJQH010000097">
    <property type="protein sequence ID" value="MBD2200571.1"/>
    <property type="molecule type" value="Genomic_DNA"/>
</dbReference>
<dbReference type="Gene3D" id="3.50.50.60">
    <property type="entry name" value="FAD/NAD(P)-binding domain"/>
    <property type="match status" value="1"/>
</dbReference>
<dbReference type="SMART" id="SM00849">
    <property type="entry name" value="Lactamase_B"/>
    <property type="match status" value="1"/>
</dbReference>
<feature type="domain" description="Metallo-beta-lactamase" evidence="1">
    <location>
        <begin position="500"/>
        <end position="660"/>
    </location>
</feature>
<reference evidence="2 3" key="1">
    <citation type="journal article" date="2020" name="ISME J.">
        <title>Comparative genomics reveals insights into cyanobacterial evolution and habitat adaptation.</title>
        <authorList>
            <person name="Chen M.Y."/>
            <person name="Teng W.K."/>
            <person name="Zhao L."/>
            <person name="Hu C.X."/>
            <person name="Zhou Y.K."/>
            <person name="Han B.P."/>
            <person name="Song L.R."/>
            <person name="Shu W.S."/>
        </authorList>
    </citation>
    <scope>NUCLEOTIDE SEQUENCE [LARGE SCALE GENOMIC DNA]</scope>
    <source>
        <strain evidence="2 3">FACHB-288</strain>
    </source>
</reference>
<dbReference type="PANTHER" id="PTHR40254:SF1">
    <property type="entry name" value="BLR0577 PROTEIN"/>
    <property type="match status" value="1"/>
</dbReference>
<dbReference type="InterPro" id="IPR052189">
    <property type="entry name" value="L-asp_N-monooxygenase_NS-form"/>
</dbReference>
<gene>
    <name evidence="2" type="ORF">H6G24_34825</name>
</gene>
<accession>A0ABR8AKH9</accession>
<evidence type="ECO:0000313" key="2">
    <source>
        <dbReference type="EMBL" id="MBD2200571.1"/>
    </source>
</evidence>
<dbReference type="InterPro" id="IPR036866">
    <property type="entry name" value="RibonucZ/Hydroxyglut_hydro"/>
</dbReference>
<name>A0ABR8AKH9_9CYAN</name>
<dbReference type="Proteomes" id="UP000658514">
    <property type="component" value="Unassembled WGS sequence"/>
</dbReference>
<sequence>MYNYILNQTVSPSTIAIIGGGFSGSLVAANILRHATIPLSIKLIERRTEIGKGVAYSTPVKNHLLNVPAGKMSAFADKPKHFLKWLHQNGHTDITASTFVPRQVYGEYIQAILNEAEANAPAYISLERIGDEAIAIETSNYHTKIQLSSGKALHVQKVVLALGNLPASLPQPIAALGNNHPHVKDAWASDAISNLNSDDSLLLVGTGLTMVDVVVALKQQGFRGKIHAISRHGLTPQRHQATIPYFTYLDLETAPKTARGLLHLVRQEIHTAAIHGYDWRAVIDAIRPISQQLWQTLPIPEQKRFLRHVKAYWEVYRHRIAPEIADVLDNTVQSAQLNYYGGRIQTCQEKENAVEVKICERGTQANIGLQVNRIINCTGANCNYKNVKNTLIANLQAQGLIRPHALSMGMETAANGAVIDADGKVSEILYTLGTPRKGDLWETTAVPEIRLQAAALAQELLKSLNPRPYAMARDWFAGNPLSDLPKPAMLFRQLYDRESSTYTYLIADPQTKAAILVDPVLEQVERDLQVLQKLDLTLLYCLETHIHADHITGTGQLRQFTGCLSVLPDKAKPVPSDRYITDSEILQLGSVQIQAIATPGHTDSHMAYLVNGTHLLTGDALFIGGCGRTDFQNGDAGLLYDVVTQKLFTLPDDTWVFPGHDYQGRTVSTIGEEKRWNPRFLGRTRSQFIELMNNLKLPYPQKMSEAVPANQRGGKVLVTLDYQI</sequence>
<dbReference type="InterPro" id="IPR038732">
    <property type="entry name" value="HpyO/CreE_NAD-binding"/>
</dbReference>
<dbReference type="RefSeq" id="WP_190551607.1">
    <property type="nucleotide sequence ID" value="NZ_CAWPNO010000136.1"/>
</dbReference>
<dbReference type="InterPro" id="IPR001279">
    <property type="entry name" value="Metallo-B-lactamas"/>
</dbReference>
<dbReference type="InterPro" id="IPR036188">
    <property type="entry name" value="FAD/NAD-bd_sf"/>
</dbReference>
<dbReference type="Pfam" id="PF13454">
    <property type="entry name" value="NAD_binding_9"/>
    <property type="match status" value="1"/>
</dbReference>
<keyword evidence="3" id="KW-1185">Reference proteome</keyword>
<protein>
    <submittedName>
        <fullName evidence="2">FAD/NAD(P)-binding protein</fullName>
    </submittedName>
</protein>
<dbReference type="SUPFAM" id="SSF51905">
    <property type="entry name" value="FAD/NAD(P)-binding domain"/>
    <property type="match status" value="1"/>
</dbReference>
<dbReference type="Pfam" id="PF00753">
    <property type="entry name" value="Lactamase_B"/>
    <property type="match status" value="1"/>
</dbReference>
<comment type="caution">
    <text evidence="2">The sequence shown here is derived from an EMBL/GenBank/DDBJ whole genome shotgun (WGS) entry which is preliminary data.</text>
</comment>
<evidence type="ECO:0000259" key="1">
    <source>
        <dbReference type="SMART" id="SM00849"/>
    </source>
</evidence>
<dbReference type="CDD" id="cd07724">
    <property type="entry name" value="POD-like_MBL-fold"/>
    <property type="match status" value="1"/>
</dbReference>
<organism evidence="2 3">
    <name type="scientific">Calothrix parietina FACHB-288</name>
    <dbReference type="NCBI Taxonomy" id="2692896"/>
    <lineage>
        <taxon>Bacteria</taxon>
        <taxon>Bacillati</taxon>
        <taxon>Cyanobacteriota</taxon>
        <taxon>Cyanophyceae</taxon>
        <taxon>Nostocales</taxon>
        <taxon>Calotrichaceae</taxon>
        <taxon>Calothrix</taxon>
    </lineage>
</organism>
<dbReference type="Gene3D" id="3.60.15.10">
    <property type="entry name" value="Ribonuclease Z/Hydroxyacylglutathione hydrolase-like"/>
    <property type="match status" value="1"/>
</dbReference>
<dbReference type="InterPro" id="IPR044528">
    <property type="entry name" value="POD-like_MBL-fold"/>
</dbReference>
<proteinExistence type="predicted"/>
<dbReference type="SUPFAM" id="SSF56281">
    <property type="entry name" value="Metallo-hydrolase/oxidoreductase"/>
    <property type="match status" value="1"/>
</dbReference>